<dbReference type="RefSeq" id="XP_053586345.1">
    <property type="nucleotide sequence ID" value="XM_053726768.1"/>
</dbReference>
<dbReference type="Proteomes" id="UP000483820">
    <property type="component" value="Chromosome III"/>
</dbReference>
<feature type="domain" description="F-box" evidence="2">
    <location>
        <begin position="363"/>
        <end position="411"/>
    </location>
</feature>
<gene>
    <name evidence="3" type="ORF">GCK72_008326</name>
</gene>
<reference evidence="3 4" key="1">
    <citation type="submission" date="2019-12" db="EMBL/GenBank/DDBJ databases">
        <title>Chromosome-level assembly of the Caenorhabditis remanei genome.</title>
        <authorList>
            <person name="Teterina A.A."/>
            <person name="Willis J.H."/>
            <person name="Phillips P.C."/>
        </authorList>
    </citation>
    <scope>NUCLEOTIDE SEQUENCE [LARGE SCALE GENOMIC DNA]</scope>
    <source>
        <strain evidence="3 4">PX506</strain>
        <tissue evidence="3">Whole organism</tissue>
    </source>
</reference>
<dbReference type="CTD" id="9809596"/>
<sequence>MCFTNGTLFWNLLILLLFLLHLKPTNALRDTCPIGCQCDEDTQKVTCEGQQVVTLPDRLPSGYEQLLIRNSSVRTIEKNSFRKMEKLTQIEFENNPNLGTIEKLAFKGLKKIRLIKFTACPGLTELQKNSFSGIQNQMGLKIIFERTPIHRIDGHTFRHAQNIRELTISGEELALSRHCFANINQLDFLTVSGVVLIEPEIFTNSTRFHVVHFKNSQFDIPPNTFSSLSHTSHLLIEHTKIPSIAPDAFSGLTTIQVIEIHACQLGTISARAFANVENLGELKILRNTIGDLDTSESIMSRALKTRMEENTLECNCGMKWMTSVEEMSDINFCSTTASFRSIRSFVKAKCSHISKEVSRKNPIMKYLKFPLVVQKEIFEHMIFEELFLLSLCSKRFKNLIHLVQKSRIKRVDMITYFFAKNKNSTITVKSSSSERILRMKKNKDGETENREAGGLESKENSLFCFSGSSLIFDLNHRDSTLEVFHTLLKNFFEQAEYQIKSRHDLLPPNYPDIKNSEIALPRKISPHKLDVFFNNFPLREYVKIIGSFNGNLDPNSKLYAAEHLEIDGPLTQADDILFRFKGQCLYLENATFYDETIYHFLEMWKSGLGFQNLQKLVINCGYLFRFKVNQLKESVGVRTLDEAKGALFYEWQKRLNIHPVEYETQFIRTRDYIQREQNGQVAYVSISETSLALVVWNPDDEEQFVQILDVAATVSKAAWSTAPYCWQVAVGKKLSANEKQAIKRGNLIPRYSLILRVYKA</sequence>
<dbReference type="InterPro" id="IPR026906">
    <property type="entry name" value="LRR_5"/>
</dbReference>
<dbReference type="InterPro" id="IPR032675">
    <property type="entry name" value="LRR_dom_sf"/>
</dbReference>
<dbReference type="Pfam" id="PF00646">
    <property type="entry name" value="F-box"/>
    <property type="match status" value="1"/>
</dbReference>
<dbReference type="Pfam" id="PF13306">
    <property type="entry name" value="LRR_5"/>
    <property type="match status" value="1"/>
</dbReference>
<dbReference type="PANTHER" id="PTHR21503:SF8">
    <property type="entry name" value="F-BOX ASSOCIATED DOMAIN-CONTAINING PROTEIN-RELATED"/>
    <property type="match status" value="1"/>
</dbReference>
<dbReference type="EMBL" id="WUAV01000003">
    <property type="protein sequence ID" value="KAF1760080.1"/>
    <property type="molecule type" value="Genomic_DNA"/>
</dbReference>
<dbReference type="SUPFAM" id="SSF52058">
    <property type="entry name" value="L domain-like"/>
    <property type="match status" value="1"/>
</dbReference>
<dbReference type="PROSITE" id="PS50181">
    <property type="entry name" value="FBOX"/>
    <property type="match status" value="1"/>
</dbReference>
<dbReference type="KEGG" id="crq:GCK72_008326"/>
<dbReference type="Gene3D" id="3.80.10.10">
    <property type="entry name" value="Ribonuclease Inhibitor"/>
    <property type="match status" value="1"/>
</dbReference>
<evidence type="ECO:0000313" key="4">
    <source>
        <dbReference type="Proteomes" id="UP000483820"/>
    </source>
</evidence>
<evidence type="ECO:0000313" key="3">
    <source>
        <dbReference type="EMBL" id="KAF1760080.1"/>
    </source>
</evidence>
<evidence type="ECO:0000256" key="1">
    <source>
        <dbReference type="SAM" id="SignalP"/>
    </source>
</evidence>
<keyword evidence="1" id="KW-0732">Signal</keyword>
<dbReference type="AlphaFoldDB" id="A0A6A5GXB0"/>
<accession>A0A6A5GXB0</accession>
<organism evidence="3 4">
    <name type="scientific">Caenorhabditis remanei</name>
    <name type="common">Caenorhabditis vulgaris</name>
    <dbReference type="NCBI Taxonomy" id="31234"/>
    <lineage>
        <taxon>Eukaryota</taxon>
        <taxon>Metazoa</taxon>
        <taxon>Ecdysozoa</taxon>
        <taxon>Nematoda</taxon>
        <taxon>Chromadorea</taxon>
        <taxon>Rhabditida</taxon>
        <taxon>Rhabditina</taxon>
        <taxon>Rhabditomorpha</taxon>
        <taxon>Rhabditoidea</taxon>
        <taxon>Rhabditidae</taxon>
        <taxon>Peloderinae</taxon>
        <taxon>Caenorhabditis</taxon>
    </lineage>
</organism>
<feature type="chain" id="PRO_5025649605" description="F-box domain-containing protein" evidence="1">
    <location>
        <begin position="28"/>
        <end position="760"/>
    </location>
</feature>
<comment type="caution">
    <text evidence="3">The sequence shown here is derived from an EMBL/GenBank/DDBJ whole genome shotgun (WGS) entry which is preliminary data.</text>
</comment>
<evidence type="ECO:0000259" key="2">
    <source>
        <dbReference type="PROSITE" id="PS50181"/>
    </source>
</evidence>
<dbReference type="GeneID" id="9809596"/>
<proteinExistence type="predicted"/>
<feature type="signal peptide" evidence="1">
    <location>
        <begin position="1"/>
        <end position="27"/>
    </location>
</feature>
<dbReference type="PANTHER" id="PTHR21503">
    <property type="entry name" value="F-BOX-CONTAINING HYPOTHETICAL PROTEIN C.ELEGANS"/>
    <property type="match status" value="1"/>
</dbReference>
<name>A0A6A5GXB0_CAERE</name>
<protein>
    <recommendedName>
        <fullName evidence="2">F-box domain-containing protein</fullName>
    </recommendedName>
</protein>
<dbReference type="InterPro" id="IPR001810">
    <property type="entry name" value="F-box_dom"/>
</dbReference>